<evidence type="ECO:0000256" key="3">
    <source>
        <dbReference type="ARBA" id="ARBA00022833"/>
    </source>
</evidence>
<keyword evidence="4" id="KW-0805">Transcription regulation</keyword>
<dbReference type="PROSITE" id="PS50016">
    <property type="entry name" value="ZF_PHD_2"/>
    <property type="match status" value="1"/>
</dbReference>
<keyword evidence="1" id="KW-0479">Metal-binding</keyword>
<dbReference type="InterPro" id="IPR057765">
    <property type="entry name" value="MS1-like_ubiquitin"/>
</dbReference>
<name>A0AA88AR91_FICCA</name>
<dbReference type="PROSITE" id="PS01359">
    <property type="entry name" value="ZF_PHD_1"/>
    <property type="match status" value="1"/>
</dbReference>
<dbReference type="EMBL" id="BTGU01000063">
    <property type="protein sequence ID" value="GMN56482.1"/>
    <property type="molecule type" value="Genomic_DNA"/>
</dbReference>
<evidence type="ECO:0000256" key="4">
    <source>
        <dbReference type="ARBA" id="ARBA00023015"/>
    </source>
</evidence>
<comment type="caution">
    <text evidence="8">The sequence shown here is derived from an EMBL/GenBank/DDBJ whole genome shotgun (WGS) entry which is preliminary data.</text>
</comment>
<dbReference type="AlphaFoldDB" id="A0AA88AR91"/>
<organism evidence="8 9">
    <name type="scientific">Ficus carica</name>
    <name type="common">Common fig</name>
    <dbReference type="NCBI Taxonomy" id="3494"/>
    <lineage>
        <taxon>Eukaryota</taxon>
        <taxon>Viridiplantae</taxon>
        <taxon>Streptophyta</taxon>
        <taxon>Embryophyta</taxon>
        <taxon>Tracheophyta</taxon>
        <taxon>Spermatophyta</taxon>
        <taxon>Magnoliopsida</taxon>
        <taxon>eudicotyledons</taxon>
        <taxon>Gunneridae</taxon>
        <taxon>Pentapetalae</taxon>
        <taxon>rosids</taxon>
        <taxon>fabids</taxon>
        <taxon>Rosales</taxon>
        <taxon>Moraceae</taxon>
        <taxon>Ficeae</taxon>
        <taxon>Ficus</taxon>
    </lineage>
</organism>
<evidence type="ECO:0000256" key="5">
    <source>
        <dbReference type="ARBA" id="ARBA00023163"/>
    </source>
</evidence>
<sequence>MVMVMGLGGKEDEIERVMKKRKKKRVKRRRHSRSGDLPDLFTAFPTTQKPFSFRDSIKAFLNGHARLSLPPSLSPSLLAWRLTLRLSSAVVVSLDIVEEDVTSPSRSLYCDHCRVLGWSGHPVCQKRYHFIIRAESVSSLEDDEEEDVDHEDEDEEKSYFNSCSSCSSSLLHFSDSRCKRCKTAISTDDVEDWIYIQLEDQTHLLHAVVHSNGFGHLLTLNGKQGGSLFLSGRHLMDFLDRLCHSLSVRKMSVMDVSKKHGMEYRLLHSIAEGHSWYGNWGYQFGAGCYALTQDAYRKAIYSLSETPLSPLLLHSRTPQSHFQSLIAFYQSLSHTELATFKDLFSFMLSLIREVRVRTTTSEKKPHCPSSNVLCVWTRNDVECLQQAMIKVLRASASCGWVRRRMLKGTMCKAASLELIDYCLKYFGGNVTHDSLVVRSRCNPVTSIIEYRLEPLNSTNSGSAVNFVHPSEEQVIHDLKFLYESLLHPDTMVSYKPQRIRDQVIDSATKLLDCKQFVKVYMSETVAVESPQAINLWCHVQLSDLPKGEPMVPPELIVLPLNANVADLKSVVTQAFREVYAMFKRFQAEELVEFGSIDDSITIKFLVGTSGSVRLVGKCGAKHGLNRFRMERGIESWTVSCSCGAKDDDGERMLACDTCGVWQHTRCVGIANSDEIPSKFVCLKCVNSCRNKRRSIHNCTKDANSVSLSSRTCRGKAAAEDGLKLTTNLTVSSTVR</sequence>
<keyword evidence="5" id="KW-0804">Transcription</keyword>
<keyword evidence="2 6" id="KW-0863">Zinc-finger</keyword>
<dbReference type="InterPro" id="IPR058054">
    <property type="entry name" value="Znf_MS1-like"/>
</dbReference>
<proteinExistence type="predicted"/>
<dbReference type="Proteomes" id="UP001187192">
    <property type="component" value="Unassembled WGS sequence"/>
</dbReference>
<dbReference type="GO" id="GO:0008270">
    <property type="term" value="F:zinc ion binding"/>
    <property type="evidence" value="ECO:0007669"/>
    <property type="project" value="UniProtKB-KW"/>
</dbReference>
<evidence type="ECO:0000259" key="7">
    <source>
        <dbReference type="PROSITE" id="PS50016"/>
    </source>
</evidence>
<dbReference type="InterPro" id="IPR011011">
    <property type="entry name" value="Znf_FYVE_PHD"/>
</dbReference>
<dbReference type="CDD" id="cd15556">
    <property type="entry name" value="PHD_MMD1_like"/>
    <property type="match status" value="1"/>
</dbReference>
<dbReference type="InterPro" id="IPR059080">
    <property type="entry name" value="WHD_PTC1"/>
</dbReference>
<dbReference type="Pfam" id="PF25565">
    <property type="entry name" value="Ubiquitin_At1g33420"/>
    <property type="match status" value="1"/>
</dbReference>
<reference evidence="8" key="1">
    <citation type="submission" date="2023-07" db="EMBL/GenBank/DDBJ databases">
        <title>draft genome sequence of fig (Ficus carica).</title>
        <authorList>
            <person name="Takahashi T."/>
            <person name="Nishimura K."/>
        </authorList>
    </citation>
    <scope>NUCLEOTIDE SEQUENCE</scope>
</reference>
<dbReference type="PANTHER" id="PTHR46201">
    <property type="entry name" value="PHD FINGER PROTEIN MALE MEIOCYTE DEATH 1-RELATED"/>
    <property type="match status" value="1"/>
</dbReference>
<dbReference type="Pfam" id="PF25874">
    <property type="entry name" value="WHD_plant_repro"/>
    <property type="match status" value="1"/>
</dbReference>
<dbReference type="Pfam" id="PF00628">
    <property type="entry name" value="PHD"/>
    <property type="match status" value="1"/>
</dbReference>
<protein>
    <recommendedName>
        <fullName evidence="7">PHD-type domain-containing protein</fullName>
    </recommendedName>
</protein>
<evidence type="ECO:0000256" key="1">
    <source>
        <dbReference type="ARBA" id="ARBA00022723"/>
    </source>
</evidence>
<evidence type="ECO:0000313" key="8">
    <source>
        <dbReference type="EMBL" id="GMN56482.1"/>
    </source>
</evidence>
<evidence type="ECO:0000256" key="2">
    <source>
        <dbReference type="ARBA" id="ARBA00022771"/>
    </source>
</evidence>
<accession>A0AA88AR91</accession>
<dbReference type="InterPro" id="IPR019787">
    <property type="entry name" value="Znf_PHD-finger"/>
</dbReference>
<dbReference type="InterPro" id="IPR019786">
    <property type="entry name" value="Zinc_finger_PHD-type_CS"/>
</dbReference>
<dbReference type="InterPro" id="IPR013083">
    <property type="entry name" value="Znf_RING/FYVE/PHD"/>
</dbReference>
<gene>
    <name evidence="8" type="ORF">TIFTF001_025598</name>
</gene>
<evidence type="ECO:0000313" key="9">
    <source>
        <dbReference type="Proteomes" id="UP001187192"/>
    </source>
</evidence>
<dbReference type="Gene3D" id="3.30.40.10">
    <property type="entry name" value="Zinc/RING finger domain, C3HC4 (zinc finger)"/>
    <property type="match status" value="1"/>
</dbReference>
<dbReference type="PANTHER" id="PTHR46201:SF6">
    <property type="entry name" value="PHD FINGER PLANT-LIKE PROTEIN"/>
    <property type="match status" value="1"/>
</dbReference>
<keyword evidence="9" id="KW-1185">Reference proteome</keyword>
<keyword evidence="3" id="KW-0862">Zinc</keyword>
<feature type="domain" description="PHD-type" evidence="7">
    <location>
        <begin position="637"/>
        <end position="687"/>
    </location>
</feature>
<dbReference type="SMART" id="SM00249">
    <property type="entry name" value="PHD"/>
    <property type="match status" value="1"/>
</dbReference>
<dbReference type="SUPFAM" id="SSF57903">
    <property type="entry name" value="FYVE/PHD zinc finger"/>
    <property type="match status" value="1"/>
</dbReference>
<evidence type="ECO:0000256" key="6">
    <source>
        <dbReference type="PROSITE-ProRule" id="PRU00146"/>
    </source>
</evidence>
<dbReference type="InterPro" id="IPR001965">
    <property type="entry name" value="Znf_PHD"/>
</dbReference>